<evidence type="ECO:0000313" key="3">
    <source>
        <dbReference type="Proteomes" id="UP001595721"/>
    </source>
</evidence>
<evidence type="ECO:0000313" key="2">
    <source>
        <dbReference type="EMBL" id="MFC3527856.1"/>
    </source>
</evidence>
<dbReference type="Gene3D" id="1.10.3680.10">
    <property type="entry name" value="TerB-like"/>
    <property type="match status" value="1"/>
</dbReference>
<dbReference type="InterPro" id="IPR029024">
    <property type="entry name" value="TerB-like"/>
</dbReference>
<dbReference type="EMBL" id="JBHRXJ010000003">
    <property type="protein sequence ID" value="MFC3527856.1"/>
    <property type="molecule type" value="Genomic_DNA"/>
</dbReference>
<dbReference type="CDD" id="cd07177">
    <property type="entry name" value="terB_like"/>
    <property type="match status" value="1"/>
</dbReference>
<dbReference type="InterPro" id="IPR007791">
    <property type="entry name" value="DjlA_N"/>
</dbReference>
<dbReference type="Pfam" id="PF05099">
    <property type="entry name" value="TerB"/>
    <property type="match status" value="1"/>
</dbReference>
<gene>
    <name evidence="2" type="ORF">ACFOMH_06670</name>
</gene>
<dbReference type="Proteomes" id="UP001595721">
    <property type="component" value="Unassembled WGS sequence"/>
</dbReference>
<protein>
    <submittedName>
        <fullName evidence="2">TerB family tellurite resistance protein</fullName>
    </submittedName>
</protein>
<feature type="domain" description="Co-chaperone DjlA N-terminal" evidence="1">
    <location>
        <begin position="149"/>
        <end position="254"/>
    </location>
</feature>
<dbReference type="SUPFAM" id="SSF158682">
    <property type="entry name" value="TerB-like"/>
    <property type="match status" value="1"/>
</dbReference>
<dbReference type="RefSeq" id="WP_377743396.1">
    <property type="nucleotide sequence ID" value="NZ_JBHRXJ010000003.1"/>
</dbReference>
<organism evidence="2 3">
    <name type="scientific">Paracoccus mangrovi</name>
    <dbReference type="NCBI Taxonomy" id="1715645"/>
    <lineage>
        <taxon>Bacteria</taxon>
        <taxon>Pseudomonadati</taxon>
        <taxon>Pseudomonadota</taxon>
        <taxon>Alphaproteobacteria</taxon>
        <taxon>Rhodobacterales</taxon>
        <taxon>Paracoccaceae</taxon>
        <taxon>Paracoccus</taxon>
    </lineage>
</organism>
<proteinExistence type="predicted"/>
<reference evidence="3" key="1">
    <citation type="journal article" date="2019" name="Int. J. Syst. Evol. Microbiol.">
        <title>The Global Catalogue of Microorganisms (GCM) 10K type strain sequencing project: providing services to taxonomists for standard genome sequencing and annotation.</title>
        <authorList>
            <consortium name="The Broad Institute Genomics Platform"/>
            <consortium name="The Broad Institute Genome Sequencing Center for Infectious Disease"/>
            <person name="Wu L."/>
            <person name="Ma J."/>
        </authorList>
    </citation>
    <scope>NUCLEOTIDE SEQUENCE [LARGE SCALE GENOMIC DNA]</scope>
    <source>
        <strain evidence="3">KCTC 42899</strain>
    </source>
</reference>
<name>A0ABV7R3I4_9RHOB</name>
<sequence length="310" mass="32437">MNDTTEKLIEDLSDAELVVADTTKFKIRLGIGENAYASMRAKNLLQSLWEVGGAANAGAAAASSSAVYSTFFASGGISGLLAKIGFGTAIVATPPVWIVAAAIASGGAYYGAMRLLSGYSSSRVETIPKFINTPIDLLGATIFDIMSGLALKVAEFGGPVDDAERAAIIGYFDEVWGISPDYARRALPLVEQQIRGATLKEMVRALAEQQMDNPDCNPAAMQKAIRQFLEEIAHADGDFDEREELAIELVERELAAHLSTTAQLGRSAGKYAAQAAGVAQSGSAAIASGAKSALGGIRGALGGLFDRKRD</sequence>
<accession>A0ABV7R3I4</accession>
<comment type="caution">
    <text evidence="2">The sequence shown here is derived from an EMBL/GenBank/DDBJ whole genome shotgun (WGS) entry which is preliminary data.</text>
</comment>
<keyword evidence="3" id="KW-1185">Reference proteome</keyword>
<evidence type="ECO:0000259" key="1">
    <source>
        <dbReference type="Pfam" id="PF05099"/>
    </source>
</evidence>